<evidence type="ECO:0000256" key="1">
    <source>
        <dbReference type="SAM" id="MobiDB-lite"/>
    </source>
</evidence>
<feature type="chain" id="PRO_5037562932" evidence="2">
    <location>
        <begin position="23"/>
        <end position="225"/>
    </location>
</feature>
<feature type="signal peptide" evidence="2">
    <location>
        <begin position="1"/>
        <end position="22"/>
    </location>
</feature>
<dbReference type="EMBL" id="BMFJ01000001">
    <property type="protein sequence ID" value="GGE23430.1"/>
    <property type="molecule type" value="Genomic_DNA"/>
</dbReference>
<feature type="region of interest" description="Disordered" evidence="1">
    <location>
        <begin position="22"/>
        <end position="73"/>
    </location>
</feature>
<proteinExistence type="predicted"/>
<gene>
    <name evidence="3" type="ORF">GCM10011360_10000</name>
</gene>
<accession>A0A917A344</accession>
<comment type="caution">
    <text evidence="3">The sequence shown here is derived from an EMBL/GenBank/DDBJ whole genome shotgun (WGS) entry which is preliminary data.</text>
</comment>
<dbReference type="RefSeq" id="WP_188476565.1">
    <property type="nucleotide sequence ID" value="NZ_BMFJ01000001.1"/>
</dbReference>
<sequence>MLKTKTLISVLAMAAFTGAAMAQTTGTTSGTTTETAPAAETTPAPETAPAQTTEAAPSDLDTGQPEGPQIGQPYIKEDVSDWQIQCIKQEEGTKEPCQLYQLLRGEEGNPVAEVIIEKLPAGGQVAAGGTIIVPLGTALARDMRIAVGNSQGKVYRYAFCDNSACFARIGFLAADVSAFKAGSSATLTIFSYERADQPVTLNISLAGFTAGFDKIDPSPVPAKSE</sequence>
<dbReference type="InterPro" id="IPR038696">
    <property type="entry name" value="IalB_sf"/>
</dbReference>
<name>A0A917A344_9RHOB</name>
<protein>
    <submittedName>
        <fullName evidence="3">Invasion-associated locus B family protein</fullName>
    </submittedName>
</protein>
<dbReference type="InterPro" id="IPR010642">
    <property type="entry name" value="Invasion_prot_B"/>
</dbReference>
<keyword evidence="4" id="KW-1185">Reference proteome</keyword>
<keyword evidence="2" id="KW-0732">Signal</keyword>
<reference evidence="4" key="1">
    <citation type="journal article" date="2019" name="Int. J. Syst. Evol. Microbiol.">
        <title>The Global Catalogue of Microorganisms (GCM) 10K type strain sequencing project: providing services to taxonomists for standard genome sequencing and annotation.</title>
        <authorList>
            <consortium name="The Broad Institute Genomics Platform"/>
            <consortium name="The Broad Institute Genome Sequencing Center for Infectious Disease"/>
            <person name="Wu L."/>
            <person name="Ma J."/>
        </authorList>
    </citation>
    <scope>NUCLEOTIDE SEQUENCE [LARGE SCALE GENOMIC DNA]</scope>
    <source>
        <strain evidence="4">CGMCC 1.12664</strain>
    </source>
</reference>
<evidence type="ECO:0000256" key="2">
    <source>
        <dbReference type="SAM" id="SignalP"/>
    </source>
</evidence>
<dbReference type="Proteomes" id="UP000612855">
    <property type="component" value="Unassembled WGS sequence"/>
</dbReference>
<dbReference type="AlphaFoldDB" id="A0A917A344"/>
<organism evidence="3 4">
    <name type="scientific">Primorskyibacter flagellatus</name>
    <dbReference type="NCBI Taxonomy" id="1387277"/>
    <lineage>
        <taxon>Bacteria</taxon>
        <taxon>Pseudomonadati</taxon>
        <taxon>Pseudomonadota</taxon>
        <taxon>Alphaproteobacteria</taxon>
        <taxon>Rhodobacterales</taxon>
        <taxon>Roseobacteraceae</taxon>
        <taxon>Primorskyibacter</taxon>
    </lineage>
</organism>
<dbReference type="Gene3D" id="2.60.40.1880">
    <property type="entry name" value="Invasion associated locus B (IalB) protein"/>
    <property type="match status" value="1"/>
</dbReference>
<feature type="compositionally biased region" description="Low complexity" evidence="1">
    <location>
        <begin position="22"/>
        <end position="58"/>
    </location>
</feature>
<dbReference type="Pfam" id="PF06776">
    <property type="entry name" value="IalB"/>
    <property type="match status" value="1"/>
</dbReference>
<evidence type="ECO:0000313" key="3">
    <source>
        <dbReference type="EMBL" id="GGE23430.1"/>
    </source>
</evidence>
<evidence type="ECO:0000313" key="4">
    <source>
        <dbReference type="Proteomes" id="UP000612855"/>
    </source>
</evidence>